<evidence type="ECO:0000256" key="2">
    <source>
        <dbReference type="ARBA" id="ARBA00022705"/>
    </source>
</evidence>
<evidence type="ECO:0000256" key="1">
    <source>
        <dbReference type="ARBA" id="ARBA00022515"/>
    </source>
</evidence>
<dbReference type="InterPro" id="IPR014001">
    <property type="entry name" value="Helicase_ATP-bd"/>
</dbReference>
<evidence type="ECO:0000256" key="10">
    <source>
        <dbReference type="ARBA" id="ARBA00023235"/>
    </source>
</evidence>
<dbReference type="PROSITE" id="PS51194">
    <property type="entry name" value="HELICASE_CTER"/>
    <property type="match status" value="1"/>
</dbReference>
<feature type="binding site" evidence="12">
    <location>
        <position position="553"/>
    </location>
    <ligand>
        <name>Zn(2+)</name>
        <dbReference type="ChEBI" id="CHEBI:29105"/>
        <label>2</label>
    </ligand>
</feature>
<comment type="catalytic activity">
    <reaction evidence="11 12">
        <text>ATP + H2O = ADP + phosphate + H(+)</text>
        <dbReference type="Rhea" id="RHEA:13065"/>
        <dbReference type="ChEBI" id="CHEBI:15377"/>
        <dbReference type="ChEBI" id="CHEBI:15378"/>
        <dbReference type="ChEBI" id="CHEBI:30616"/>
        <dbReference type="ChEBI" id="CHEBI:43474"/>
        <dbReference type="ChEBI" id="CHEBI:456216"/>
        <dbReference type="EC" id="5.6.2.4"/>
    </reaction>
</comment>
<evidence type="ECO:0000259" key="13">
    <source>
        <dbReference type="PROSITE" id="PS51192"/>
    </source>
</evidence>
<keyword evidence="8 12" id="KW-0067">ATP-binding</keyword>
<evidence type="ECO:0000313" key="15">
    <source>
        <dbReference type="EMBL" id="SHF39723.1"/>
    </source>
</evidence>
<dbReference type="PROSITE" id="PS51192">
    <property type="entry name" value="HELICASE_ATP_BIND_1"/>
    <property type="match status" value="1"/>
</dbReference>
<keyword evidence="10 12" id="KW-0413">Isomerase</keyword>
<proteinExistence type="inferred from homology"/>
<dbReference type="HAMAP" id="MF_00983">
    <property type="entry name" value="PriA"/>
    <property type="match status" value="1"/>
</dbReference>
<evidence type="ECO:0000256" key="8">
    <source>
        <dbReference type="ARBA" id="ARBA00022840"/>
    </source>
</evidence>
<feature type="binding site" evidence="12">
    <location>
        <position position="574"/>
    </location>
    <ligand>
        <name>Zn(2+)</name>
        <dbReference type="ChEBI" id="CHEBI:29105"/>
        <label>2</label>
    </ligand>
</feature>
<dbReference type="GO" id="GO:0006270">
    <property type="term" value="P:DNA replication initiation"/>
    <property type="evidence" value="ECO:0007669"/>
    <property type="project" value="TreeGrafter"/>
</dbReference>
<evidence type="ECO:0000259" key="14">
    <source>
        <dbReference type="PROSITE" id="PS51194"/>
    </source>
</evidence>
<dbReference type="AlphaFoldDB" id="A0A1M5BB31"/>
<dbReference type="InterPro" id="IPR005259">
    <property type="entry name" value="PriA"/>
</dbReference>
<protein>
    <recommendedName>
        <fullName evidence="12">Replication restart protein PriA</fullName>
    </recommendedName>
    <alternativeName>
        <fullName evidence="12">ATP-dependent DNA helicase PriA</fullName>
        <ecNumber evidence="12">5.6.2.4</ecNumber>
    </alternativeName>
    <alternativeName>
        <fullName evidence="12">DNA 3'-5' helicase PriA</fullName>
    </alternativeName>
</protein>
<dbReference type="InterPro" id="IPR042115">
    <property type="entry name" value="PriA_3primeBD_sf"/>
</dbReference>
<dbReference type="SMART" id="SM00487">
    <property type="entry name" value="DEXDc"/>
    <property type="match status" value="1"/>
</dbReference>
<feature type="binding site" evidence="12">
    <location>
        <position position="556"/>
    </location>
    <ligand>
        <name>Zn(2+)</name>
        <dbReference type="ChEBI" id="CHEBI:29105"/>
        <label>2</label>
    </ligand>
</feature>
<dbReference type="GO" id="GO:0006269">
    <property type="term" value="P:DNA replication, synthesis of primer"/>
    <property type="evidence" value="ECO:0007669"/>
    <property type="project" value="UniProtKB-KW"/>
</dbReference>
<keyword evidence="5 12" id="KW-0378">Hydrolase</keyword>
<dbReference type="CDD" id="cd18804">
    <property type="entry name" value="SF2_C_priA"/>
    <property type="match status" value="1"/>
</dbReference>
<comment type="similarity">
    <text evidence="12">Belongs to the helicase family. PriA subfamily.</text>
</comment>
<evidence type="ECO:0000256" key="11">
    <source>
        <dbReference type="ARBA" id="ARBA00048988"/>
    </source>
</evidence>
<dbReference type="NCBIfam" id="TIGR00595">
    <property type="entry name" value="priA"/>
    <property type="match status" value="1"/>
</dbReference>
<evidence type="ECO:0000256" key="7">
    <source>
        <dbReference type="ARBA" id="ARBA00022833"/>
    </source>
</evidence>
<dbReference type="GO" id="GO:1990077">
    <property type="term" value="C:primosome complex"/>
    <property type="evidence" value="ECO:0007669"/>
    <property type="project" value="UniProtKB-UniRule"/>
</dbReference>
<feature type="binding site" evidence="12">
    <location>
        <position position="584"/>
    </location>
    <ligand>
        <name>Zn(2+)</name>
        <dbReference type="ChEBI" id="CHEBI:29105"/>
        <label>1</label>
    </ligand>
</feature>
<evidence type="ECO:0000256" key="9">
    <source>
        <dbReference type="ARBA" id="ARBA00023125"/>
    </source>
</evidence>
<dbReference type="EC" id="5.6.2.4" evidence="12"/>
<feature type="domain" description="Helicase ATP-binding" evidence="13">
    <location>
        <begin position="314"/>
        <end position="481"/>
    </location>
</feature>
<comment type="subunit">
    <text evidence="12">Component of the replication restart primosome.</text>
</comment>
<keyword evidence="2 12" id="KW-0235">DNA replication</keyword>
<feature type="binding site" evidence="12">
    <location>
        <position position="587"/>
    </location>
    <ligand>
        <name>Zn(2+)</name>
        <dbReference type="ChEBI" id="CHEBI:29105"/>
        <label>1</label>
    </ligand>
</feature>
<dbReference type="InterPro" id="IPR001650">
    <property type="entry name" value="Helicase_C-like"/>
</dbReference>
<dbReference type="STRING" id="1302690.BUE76_17135"/>
<dbReference type="Pfam" id="PF18074">
    <property type="entry name" value="PriA_C"/>
    <property type="match status" value="1"/>
</dbReference>
<evidence type="ECO:0000256" key="6">
    <source>
        <dbReference type="ARBA" id="ARBA00022806"/>
    </source>
</evidence>
<feature type="binding site" evidence="12">
    <location>
        <position position="571"/>
    </location>
    <ligand>
        <name>Zn(2+)</name>
        <dbReference type="ChEBI" id="CHEBI:29105"/>
        <label>2</label>
    </ligand>
</feature>
<comment type="function">
    <text evidence="12">Initiates the restart of stalled replication forks, which reloads the replicative helicase on sites other than the origin of replication. Recognizes and binds to abandoned replication forks and remodels them to uncover a helicase loading site. Promotes assembly of the primosome at these replication forks.</text>
</comment>
<dbReference type="GO" id="GO:0003677">
    <property type="term" value="F:DNA binding"/>
    <property type="evidence" value="ECO:0007669"/>
    <property type="project" value="UniProtKB-UniRule"/>
</dbReference>
<dbReference type="GO" id="GO:0006310">
    <property type="term" value="P:DNA recombination"/>
    <property type="evidence" value="ECO:0007669"/>
    <property type="project" value="InterPro"/>
</dbReference>
<dbReference type="PANTHER" id="PTHR30580">
    <property type="entry name" value="PRIMOSOMAL PROTEIN N"/>
    <property type="match status" value="1"/>
</dbReference>
<dbReference type="CDD" id="cd17929">
    <property type="entry name" value="DEXHc_priA"/>
    <property type="match status" value="1"/>
</dbReference>
<dbReference type="Proteomes" id="UP000184368">
    <property type="component" value="Unassembled WGS sequence"/>
</dbReference>
<evidence type="ECO:0000256" key="4">
    <source>
        <dbReference type="ARBA" id="ARBA00022741"/>
    </source>
</evidence>
<evidence type="ECO:0000256" key="5">
    <source>
        <dbReference type="ARBA" id="ARBA00022801"/>
    </source>
</evidence>
<dbReference type="GO" id="GO:0008270">
    <property type="term" value="F:zinc ion binding"/>
    <property type="evidence" value="ECO:0007669"/>
    <property type="project" value="UniProtKB-UniRule"/>
</dbReference>
<feature type="domain" description="Helicase C-terminal" evidence="14">
    <location>
        <begin position="561"/>
        <end position="753"/>
    </location>
</feature>
<dbReference type="InterPro" id="IPR011545">
    <property type="entry name" value="DEAD/DEAH_box_helicase_dom"/>
</dbReference>
<dbReference type="FunFam" id="3.40.50.300:FF:000489">
    <property type="entry name" value="Primosome assembly protein PriA"/>
    <property type="match status" value="1"/>
</dbReference>
<dbReference type="GO" id="GO:0006302">
    <property type="term" value="P:double-strand break repair"/>
    <property type="evidence" value="ECO:0007669"/>
    <property type="project" value="InterPro"/>
</dbReference>
<name>A0A1M5BB31_9BACT</name>
<organism evidence="15 16">
    <name type="scientific">Cnuella takakiae</name>
    <dbReference type="NCBI Taxonomy" id="1302690"/>
    <lineage>
        <taxon>Bacteria</taxon>
        <taxon>Pseudomonadati</taxon>
        <taxon>Bacteroidota</taxon>
        <taxon>Chitinophagia</taxon>
        <taxon>Chitinophagales</taxon>
        <taxon>Chitinophagaceae</taxon>
        <taxon>Cnuella</taxon>
    </lineage>
</organism>
<dbReference type="Pfam" id="PF00270">
    <property type="entry name" value="DEAD"/>
    <property type="match status" value="1"/>
</dbReference>
<dbReference type="GO" id="GO:0043138">
    <property type="term" value="F:3'-5' DNA helicase activity"/>
    <property type="evidence" value="ECO:0007669"/>
    <property type="project" value="UniProtKB-EC"/>
</dbReference>
<dbReference type="Gene3D" id="3.40.50.300">
    <property type="entry name" value="P-loop containing nucleotide triphosphate hydrolases"/>
    <property type="match status" value="2"/>
</dbReference>
<dbReference type="SUPFAM" id="SSF52540">
    <property type="entry name" value="P-loop containing nucleoside triphosphate hydrolases"/>
    <property type="match status" value="2"/>
</dbReference>
<dbReference type="InterPro" id="IPR027417">
    <property type="entry name" value="P-loop_NTPase"/>
</dbReference>
<dbReference type="PANTHER" id="PTHR30580:SF0">
    <property type="entry name" value="PRIMOSOMAL PROTEIN N"/>
    <property type="match status" value="1"/>
</dbReference>
<evidence type="ECO:0000313" key="16">
    <source>
        <dbReference type="Proteomes" id="UP000184368"/>
    </source>
</evidence>
<keyword evidence="6 12" id="KW-0347">Helicase</keyword>
<dbReference type="InterPro" id="IPR041222">
    <property type="entry name" value="PriA_3primeBD"/>
</dbReference>
<comment type="catalytic activity">
    <reaction evidence="12">
        <text>Couples ATP hydrolysis with the unwinding of duplex DNA by translocating in the 3'-5' direction.</text>
        <dbReference type="EC" id="5.6.2.4"/>
    </reaction>
</comment>
<keyword evidence="16" id="KW-1185">Reference proteome</keyword>
<reference evidence="15 16" key="1">
    <citation type="submission" date="2016-11" db="EMBL/GenBank/DDBJ databases">
        <authorList>
            <person name="Jaros S."/>
            <person name="Januszkiewicz K."/>
            <person name="Wedrychowicz H."/>
        </authorList>
    </citation>
    <scope>NUCLEOTIDE SEQUENCE [LARGE SCALE GENOMIC DNA]</scope>
    <source>
        <strain evidence="15 16">DSM 26897</strain>
    </source>
</reference>
<sequence>MQVQIALQGNCSPLAGLCYIYSPVYMFAEIIIPLALPKNYTWEVPAAFAEKLQVGCRVEVNLGKNKKYAGVVKRLHNEAPSAFDPKEILSILDEAPVVQPWQLQFWSWLADYYMCSEGEVMAAALPAHFKLSSETVIIFNEEYGDDFSNLDNEEYLVAEALHIKHELNITEVQQILDASHVYPVVNKLIGKKVCFVWEALKQTYTPKKESFVVLNPEYSNEAKLSDLLNNWSRAPKQMELLLSYLHLMRTEGEVIKASLLKKSGATDVQLKGLVEKDILRVEKRHIDRLHYLPKDVTIDFQFSAAQQEAYEGVKKGLEQKNVCLLHGVTSSGKTHIYIKLMEEYIRLGKQVLYMLPEIALTSQIIRRLQKHFGGYIGIYHSKFSQNERVEIWNKVKSGEMKIVLGARSSLFLPFQNLGFILCDEEHDSSYKQQDPAPRYNGRDAAIYMASLLQAKVLLGSATPSLESYHNAKADKYGLVELMERYGEVHMPAIEMVDTRMVARQDGGKVMISPQLLEGIKETVARGKQAILFQNRRGYTPYQVCATCGWIAQCKHCDVSLTFHKYSNKLKCHYCGNIYPPAHTCGACGSDKLLQKNFGTEKIEEVLDKELADARIGRMDLDTVRNKNAHDVLIQQFEQKKLDVLVGTQMVVKGLDFENVDLVGILDADGLLHFAEFRVNERAFQLMEQVSGRAGRRDSNGRVMIQTSNPTHPVLQFVAHHDYTGMYAEEIEKRRMFGYPPYTRIIKVTFRHKERDVVTEAAHRFAEALHFSYGSYMVGPAEPVINRVRNMYLMELLLKLPRDGHTINRCKEDIQKHTAVLHAEKRFRNVLVIPDVDAI</sequence>
<keyword evidence="4 12" id="KW-0547">Nucleotide-binding</keyword>
<dbReference type="SMART" id="SM00490">
    <property type="entry name" value="HELICc"/>
    <property type="match status" value="1"/>
</dbReference>
<keyword evidence="3 12" id="KW-0479">Metal-binding</keyword>
<feature type="binding site" evidence="12">
    <location>
        <position position="547"/>
    </location>
    <ligand>
        <name>Zn(2+)</name>
        <dbReference type="ChEBI" id="CHEBI:29105"/>
        <label>1</label>
    </ligand>
</feature>
<dbReference type="InterPro" id="IPR041236">
    <property type="entry name" value="PriA_C"/>
</dbReference>
<dbReference type="Pfam" id="PF17764">
    <property type="entry name" value="PriA_3primeBD"/>
    <property type="match status" value="1"/>
</dbReference>
<dbReference type="EMBL" id="FQUO01000007">
    <property type="protein sequence ID" value="SHF39723.1"/>
    <property type="molecule type" value="Genomic_DNA"/>
</dbReference>
<dbReference type="Gene3D" id="3.40.1440.60">
    <property type="entry name" value="PriA, 3(prime) DNA-binding domain"/>
    <property type="match status" value="1"/>
</dbReference>
<dbReference type="InterPro" id="IPR040498">
    <property type="entry name" value="PriA_CRR"/>
</dbReference>
<feature type="binding site" evidence="12">
    <location>
        <position position="544"/>
    </location>
    <ligand>
        <name>Zn(2+)</name>
        <dbReference type="ChEBI" id="CHEBI:29105"/>
        <label>1</label>
    </ligand>
</feature>
<evidence type="ECO:0000256" key="3">
    <source>
        <dbReference type="ARBA" id="ARBA00022723"/>
    </source>
</evidence>
<dbReference type="GO" id="GO:0016887">
    <property type="term" value="F:ATP hydrolysis activity"/>
    <property type="evidence" value="ECO:0007669"/>
    <property type="project" value="RHEA"/>
</dbReference>
<keyword evidence="9 12" id="KW-0238">DNA-binding</keyword>
<dbReference type="GO" id="GO:0005524">
    <property type="term" value="F:ATP binding"/>
    <property type="evidence" value="ECO:0007669"/>
    <property type="project" value="UniProtKB-UniRule"/>
</dbReference>
<keyword evidence="7 12" id="KW-0862">Zinc</keyword>
<gene>
    <name evidence="12" type="primary">priA</name>
    <name evidence="15" type="ORF">SAMN05444008_107235</name>
</gene>
<keyword evidence="1 12" id="KW-0639">Primosome</keyword>
<comment type="cofactor">
    <cofactor evidence="12">
        <name>Zn(2+)</name>
        <dbReference type="ChEBI" id="CHEBI:29105"/>
    </cofactor>
    <text evidence="12">Binds 2 zinc ions per subunit.</text>
</comment>
<dbReference type="Pfam" id="PF18319">
    <property type="entry name" value="Zn_ribbon_PriA"/>
    <property type="match status" value="1"/>
</dbReference>
<accession>A0A1M5BB31</accession>
<evidence type="ECO:0000256" key="12">
    <source>
        <dbReference type="HAMAP-Rule" id="MF_00983"/>
    </source>
</evidence>
<dbReference type="Pfam" id="PF00271">
    <property type="entry name" value="Helicase_C"/>
    <property type="match status" value="1"/>
</dbReference>